<dbReference type="InterPro" id="IPR029681">
    <property type="entry name" value="CCDC157"/>
</dbReference>
<feature type="region of interest" description="Disordered" evidence="2">
    <location>
        <begin position="623"/>
        <end position="740"/>
    </location>
</feature>
<accession>A0ABM0GLI2</accession>
<feature type="compositionally biased region" description="Polar residues" evidence="2">
    <location>
        <begin position="643"/>
        <end position="657"/>
    </location>
</feature>
<feature type="compositionally biased region" description="Polar residues" evidence="2">
    <location>
        <begin position="689"/>
        <end position="709"/>
    </location>
</feature>
<dbReference type="PANTHER" id="PTHR43696:SF9">
    <property type="entry name" value="COILED-COIL DOMAIN-CONTAINING PROTEIN 157"/>
    <property type="match status" value="1"/>
</dbReference>
<evidence type="ECO:0000256" key="2">
    <source>
        <dbReference type="SAM" id="MobiDB-lite"/>
    </source>
</evidence>
<feature type="coiled-coil region" evidence="1">
    <location>
        <begin position="314"/>
        <end position="341"/>
    </location>
</feature>
<feature type="region of interest" description="Disordered" evidence="2">
    <location>
        <begin position="765"/>
        <end position="841"/>
    </location>
</feature>
<evidence type="ECO:0000313" key="4">
    <source>
        <dbReference type="RefSeq" id="XP_002732567.1"/>
    </source>
</evidence>
<evidence type="ECO:0000313" key="3">
    <source>
        <dbReference type="Proteomes" id="UP000694865"/>
    </source>
</evidence>
<feature type="compositionally biased region" description="Basic and acidic residues" evidence="2">
    <location>
        <begin position="446"/>
        <end position="469"/>
    </location>
</feature>
<organism evidence="3 4">
    <name type="scientific">Saccoglossus kowalevskii</name>
    <name type="common">Acorn worm</name>
    <dbReference type="NCBI Taxonomy" id="10224"/>
    <lineage>
        <taxon>Eukaryota</taxon>
        <taxon>Metazoa</taxon>
        <taxon>Hemichordata</taxon>
        <taxon>Enteropneusta</taxon>
        <taxon>Harrimaniidae</taxon>
        <taxon>Saccoglossus</taxon>
    </lineage>
</organism>
<proteinExistence type="predicted"/>
<dbReference type="Proteomes" id="UP000694865">
    <property type="component" value="Unplaced"/>
</dbReference>
<feature type="region of interest" description="Disordered" evidence="2">
    <location>
        <begin position="437"/>
        <end position="469"/>
    </location>
</feature>
<protein>
    <submittedName>
        <fullName evidence="4">Coiled-coil domain-containing protein 157-like</fullName>
    </submittedName>
</protein>
<feature type="compositionally biased region" description="Basic and acidic residues" evidence="2">
    <location>
        <begin position="808"/>
        <end position="818"/>
    </location>
</feature>
<gene>
    <name evidence="4" type="primary">LOC100367713</name>
</gene>
<keyword evidence="3" id="KW-1185">Reference proteome</keyword>
<dbReference type="PANTHER" id="PTHR43696">
    <property type="entry name" value="COILED-COIL DOMAIN-CONTAINING PROTEIN 157"/>
    <property type="match status" value="1"/>
</dbReference>
<evidence type="ECO:0000256" key="1">
    <source>
        <dbReference type="SAM" id="Coils"/>
    </source>
</evidence>
<dbReference type="GeneID" id="100367713"/>
<reference evidence="4" key="1">
    <citation type="submission" date="2025-08" db="UniProtKB">
        <authorList>
            <consortium name="RefSeq"/>
        </authorList>
    </citation>
    <scope>IDENTIFICATION</scope>
    <source>
        <tissue evidence="4">Testes</tissue>
    </source>
</reference>
<feature type="compositionally biased region" description="Basic and acidic residues" evidence="2">
    <location>
        <begin position="710"/>
        <end position="721"/>
    </location>
</feature>
<keyword evidence="1" id="KW-0175">Coiled coil</keyword>
<sequence>MASLLGSKLCIESLSSDVADLQETINEVFSRVGPVRFPSWKFPDKVSSDVNIAELLEEYVYDDADDEDSQVSHIMMYELTIDRLMLLMQSFTRFIEQLLGVSSPGNNHVGSQMSVGLATKKFWHKMIQVYTMLQQQQSENKSKSRTIVKLENAIGELHEENERLKPQDVRASGMFHMMTQSSSFHPSNPPKSLGDIIPPNITEDPFRPRTAQRYEIAKEVRTVPCQTHETAFVPCQACACVQLSLKEVSGMIIDVCKTQGLPSAVAKHKAHEHSNVLSASDVSRWTAEQNKDLARINKHLENLMSTIEPMKVDLAASQAMCEQLSQQVSNAEKNIKKEKDKQSSLIKCHESKVKEIERTHADSVSIIKRTNLDLKSGKQKLEDQMSNLKRELVRQQDALQDLETTNKSLVKDLDEKSLVASRVGKLEKSVQEMKSELQTTQMKLESTTKELSKEQAKSRSISKHDQAVQSKHESLLQRVDELDQECEELKGRVIEMEDEKEELESTRKEVKRLQRELQEEKELMAQIAEDKKSIETSIHDLQSMILKMEDELQESKEREIQLVQYPDLNVSSLPPEAMPETTGDIATDMARQIQANNIRIQIMQEHNESLRQTVDKLRLDKPAKHQTFQSSGPVPLWKRGDTQQENNGYQERNQQQKSQKHWSAHSQSEQQRDLYTFQHAPNDGFSIGASHSNPELQSDTGYTRPSKNSPTDDDRFADKPPVHRNISSAKTRKGERNMPPTSVNVAKLAAQGNTSLSAYLKLKSAGSIPTKGGDNKTRATRPRSGKANFEDVQSNLSLRIDIPGSREGSAKGGRDSHSTSKPKSRQGGWMSALAGKKPTEQTERYTPVDMFVCSACDKMYTTQKDLDVHKSYCYG</sequence>
<feature type="coiled-coil region" evidence="1">
    <location>
        <begin position="133"/>
        <end position="160"/>
    </location>
</feature>
<name>A0ABM0GLI2_SACKO</name>
<dbReference type="RefSeq" id="XP_002732567.1">
    <property type="nucleotide sequence ID" value="XM_002732521.2"/>
</dbReference>